<evidence type="ECO:0000313" key="4">
    <source>
        <dbReference type="Proteomes" id="UP001363151"/>
    </source>
</evidence>
<sequence length="238" mass="25783">MAIHELLYFPVTALGEPIRLALAVGGVDFKNTTTRNDDTFHERKKSLSPLGEAGQVPILVLPDGKALCQSRAIRGGRLRYLGKVCEFEGTPLYPTDPLAAYEADALIDLADDMRSPVASTFGIADQAEKEAARAALWAEGGKQAKWAAALDATLAKDPMATLTIGNLYAFCMVNMFRTPTFLDGVPPGVFDQYANIAKHHDWIANLAPVKAYYADKEEREAFKPLAAEPAAKKAKTDA</sequence>
<proteinExistence type="predicted"/>
<dbReference type="PROSITE" id="PS50405">
    <property type="entry name" value="GST_CTER"/>
    <property type="match status" value="1"/>
</dbReference>
<gene>
    <name evidence="3" type="ORF">SO694_00060169</name>
</gene>
<protein>
    <submittedName>
        <fullName evidence="3">Glutathione S-transferase</fullName>
    </submittedName>
</protein>
<dbReference type="InterPro" id="IPR036282">
    <property type="entry name" value="Glutathione-S-Trfase_C_sf"/>
</dbReference>
<dbReference type="SUPFAM" id="SSF52833">
    <property type="entry name" value="Thioredoxin-like"/>
    <property type="match status" value="1"/>
</dbReference>
<dbReference type="PANTHER" id="PTHR11571">
    <property type="entry name" value="GLUTATHIONE S-TRANSFERASE"/>
    <property type="match status" value="1"/>
</dbReference>
<dbReference type="Gene3D" id="3.40.30.10">
    <property type="entry name" value="Glutaredoxin"/>
    <property type="match status" value="1"/>
</dbReference>
<dbReference type="PANTHER" id="PTHR11571:SF252">
    <property type="entry name" value="GLUTATHIONE S-TRANSFERASE"/>
    <property type="match status" value="1"/>
</dbReference>
<dbReference type="Pfam" id="PF13409">
    <property type="entry name" value="GST_N_2"/>
    <property type="match status" value="1"/>
</dbReference>
<evidence type="ECO:0000313" key="3">
    <source>
        <dbReference type="EMBL" id="KAK7236184.1"/>
    </source>
</evidence>
<feature type="domain" description="GST N-terminal" evidence="1">
    <location>
        <begin position="2"/>
        <end position="89"/>
    </location>
</feature>
<dbReference type="EMBL" id="JBBJCI010000286">
    <property type="protein sequence ID" value="KAK7236184.1"/>
    <property type="molecule type" value="Genomic_DNA"/>
</dbReference>
<dbReference type="PROSITE" id="PS50404">
    <property type="entry name" value="GST_NTER"/>
    <property type="match status" value="1"/>
</dbReference>
<feature type="domain" description="GST C-terminal" evidence="2">
    <location>
        <begin position="96"/>
        <end position="225"/>
    </location>
</feature>
<dbReference type="Gene3D" id="1.20.1050.10">
    <property type="match status" value="1"/>
</dbReference>
<evidence type="ECO:0000259" key="2">
    <source>
        <dbReference type="PROSITE" id="PS50405"/>
    </source>
</evidence>
<dbReference type="InterPro" id="IPR036249">
    <property type="entry name" value="Thioredoxin-like_sf"/>
</dbReference>
<keyword evidence="4" id="KW-1185">Reference proteome</keyword>
<reference evidence="3 4" key="1">
    <citation type="submission" date="2024-03" db="EMBL/GenBank/DDBJ databases">
        <title>Aureococcus anophagefferens CCMP1851 and Kratosvirus quantuckense: Draft genome of a second virus-susceptible host strain in the model system.</title>
        <authorList>
            <person name="Chase E."/>
            <person name="Truchon A.R."/>
            <person name="Schepens W."/>
            <person name="Wilhelm S.W."/>
        </authorList>
    </citation>
    <scope>NUCLEOTIDE SEQUENCE [LARGE SCALE GENOMIC DNA]</scope>
    <source>
        <strain evidence="3 4">CCMP1851</strain>
    </source>
</reference>
<dbReference type="SUPFAM" id="SSF47616">
    <property type="entry name" value="GST C-terminal domain-like"/>
    <property type="match status" value="1"/>
</dbReference>
<dbReference type="Proteomes" id="UP001363151">
    <property type="component" value="Unassembled WGS sequence"/>
</dbReference>
<evidence type="ECO:0000259" key="1">
    <source>
        <dbReference type="PROSITE" id="PS50404"/>
    </source>
</evidence>
<dbReference type="InterPro" id="IPR050213">
    <property type="entry name" value="GST_superfamily"/>
</dbReference>
<accession>A0ABR1FRD6</accession>
<dbReference type="InterPro" id="IPR004045">
    <property type="entry name" value="Glutathione_S-Trfase_N"/>
</dbReference>
<name>A0ABR1FRD6_AURAN</name>
<comment type="caution">
    <text evidence="3">The sequence shown here is derived from an EMBL/GenBank/DDBJ whole genome shotgun (WGS) entry which is preliminary data.</text>
</comment>
<organism evidence="3 4">
    <name type="scientific">Aureococcus anophagefferens</name>
    <name type="common">Harmful bloom alga</name>
    <dbReference type="NCBI Taxonomy" id="44056"/>
    <lineage>
        <taxon>Eukaryota</taxon>
        <taxon>Sar</taxon>
        <taxon>Stramenopiles</taxon>
        <taxon>Ochrophyta</taxon>
        <taxon>Pelagophyceae</taxon>
        <taxon>Pelagomonadales</taxon>
        <taxon>Pelagomonadaceae</taxon>
        <taxon>Aureococcus</taxon>
    </lineage>
</organism>
<dbReference type="InterPro" id="IPR010987">
    <property type="entry name" value="Glutathione-S-Trfase_C-like"/>
</dbReference>